<name>A0A9W9KFV8_9EURO</name>
<dbReference type="PANTHER" id="PTHR28080:SF1">
    <property type="entry name" value="PEROXISOMAL BIOGENESIS FACTOR 3"/>
    <property type="match status" value="1"/>
</dbReference>
<proteinExistence type="predicted"/>
<keyword evidence="3" id="KW-1185">Reference proteome</keyword>
<dbReference type="PANTHER" id="PTHR28080">
    <property type="entry name" value="PEROXISOMAL BIOGENESIS FACTOR 3"/>
    <property type="match status" value="1"/>
</dbReference>
<reference evidence="2" key="1">
    <citation type="submission" date="2022-11" db="EMBL/GenBank/DDBJ databases">
        <authorList>
            <person name="Petersen C."/>
        </authorList>
    </citation>
    <scope>NUCLEOTIDE SEQUENCE</scope>
    <source>
        <strain evidence="2">IBT 34128</strain>
    </source>
</reference>
<dbReference type="OrthoDB" id="45930at2759"/>
<dbReference type="EMBL" id="JAPMSZ010000004">
    <property type="protein sequence ID" value="KAJ5104969.1"/>
    <property type="molecule type" value="Genomic_DNA"/>
</dbReference>
<protein>
    <submittedName>
        <fullName evidence="2">Peroxin-3</fullName>
    </submittedName>
</protein>
<comment type="caution">
    <text evidence="2">The sequence shown here is derived from an EMBL/GenBank/DDBJ whole genome shotgun (WGS) entry which is preliminary data.</text>
</comment>
<accession>A0A9W9KFV8</accession>
<sequence length="576" mass="63560">MIGATRRWFQRNRKGLAIGAGVLGAGYLAGQYVLTKISEARERMSSDRIARENPEPNVGPEPSQADHDGHSLRRRFEQNQTDCTYTVLALLPTAAENIIEALPVEELTKELQKKRAERLARLNAGETTGSDMSSVSPSVVEEDRKSLSSFQSEGYVHASQVGESAGDEGQPRVKRNKTQLWNEVKITSITRSFTLVYTLSLLTIFTRIQLNLLGRRNYLSSVISLATPPANSSTISLEDHDDELTQTLGDDFETNRRYLAFSWWLLHRGWKDLTERVQAAVEEAFGPLNPREDISLDKLSELTMVIRKKVEGNTEDERRSQKWLSCLLPPAEEEEYVLRESGVQGVADLSSSHTASKLRHLLDETADLIDSPSFSFVLTLLNNEAFSTLIDQKCAADAFKPVTPAPETAPQSFDSIATAVPTAFDRKTKLANLLAVLARQAHVIGNGTHPPNEYLATMDQNVRELEAFSAVVYSSNFDLELLGAKEKTSRTKARDSGGPESASSSPVPEMVEKEVGNDDTAGSVPVLVDHHEDDEQNTTSAESTQQVPDSAFEQAWGKAMDDGQKPLKEEEGQSTP</sequence>
<evidence type="ECO:0000313" key="3">
    <source>
        <dbReference type="Proteomes" id="UP001141434"/>
    </source>
</evidence>
<reference evidence="2" key="2">
    <citation type="journal article" date="2023" name="IMA Fungus">
        <title>Comparative genomic study of the Penicillium genus elucidates a diverse pangenome and 15 lateral gene transfer events.</title>
        <authorList>
            <person name="Petersen C."/>
            <person name="Sorensen T."/>
            <person name="Nielsen M.R."/>
            <person name="Sondergaard T.E."/>
            <person name="Sorensen J.L."/>
            <person name="Fitzpatrick D.A."/>
            <person name="Frisvad J.C."/>
            <person name="Nielsen K.L."/>
        </authorList>
    </citation>
    <scope>NUCLEOTIDE SEQUENCE</scope>
    <source>
        <strain evidence="2">IBT 34128</strain>
    </source>
</reference>
<dbReference type="Proteomes" id="UP001141434">
    <property type="component" value="Unassembled WGS sequence"/>
</dbReference>
<evidence type="ECO:0000313" key="2">
    <source>
        <dbReference type="EMBL" id="KAJ5104969.1"/>
    </source>
</evidence>
<dbReference type="InterPro" id="IPR006966">
    <property type="entry name" value="Peroxin-3"/>
</dbReference>
<feature type="region of interest" description="Disordered" evidence="1">
    <location>
        <begin position="44"/>
        <end position="69"/>
    </location>
</feature>
<feature type="region of interest" description="Disordered" evidence="1">
    <location>
        <begin position="487"/>
        <end position="576"/>
    </location>
</feature>
<feature type="compositionally biased region" description="Basic and acidic residues" evidence="1">
    <location>
        <begin position="559"/>
        <end position="576"/>
    </location>
</feature>
<dbReference type="RefSeq" id="XP_056513965.1">
    <property type="nucleotide sequence ID" value="XM_056652898.1"/>
</dbReference>
<dbReference type="AlphaFoldDB" id="A0A9W9KFV8"/>
<feature type="compositionally biased region" description="Polar residues" evidence="1">
    <location>
        <begin position="537"/>
        <end position="548"/>
    </location>
</feature>
<organism evidence="2 3">
    <name type="scientific">Penicillium alfredii</name>
    <dbReference type="NCBI Taxonomy" id="1506179"/>
    <lineage>
        <taxon>Eukaryota</taxon>
        <taxon>Fungi</taxon>
        <taxon>Dikarya</taxon>
        <taxon>Ascomycota</taxon>
        <taxon>Pezizomycotina</taxon>
        <taxon>Eurotiomycetes</taxon>
        <taxon>Eurotiomycetidae</taxon>
        <taxon>Eurotiales</taxon>
        <taxon>Aspergillaceae</taxon>
        <taxon>Penicillium</taxon>
    </lineage>
</organism>
<feature type="compositionally biased region" description="Basic and acidic residues" evidence="1">
    <location>
        <begin position="487"/>
        <end position="497"/>
    </location>
</feature>
<dbReference type="GO" id="GO:0045046">
    <property type="term" value="P:protein import into peroxisome membrane"/>
    <property type="evidence" value="ECO:0007669"/>
    <property type="project" value="TreeGrafter"/>
</dbReference>
<evidence type="ECO:0000256" key="1">
    <source>
        <dbReference type="SAM" id="MobiDB-lite"/>
    </source>
</evidence>
<dbReference type="Pfam" id="PF04882">
    <property type="entry name" value="Peroxin-3"/>
    <property type="match status" value="1"/>
</dbReference>
<dbReference type="GO" id="GO:0030674">
    <property type="term" value="F:protein-macromolecule adaptor activity"/>
    <property type="evidence" value="ECO:0007669"/>
    <property type="project" value="TreeGrafter"/>
</dbReference>
<gene>
    <name evidence="2" type="ORF">NUU61_002316</name>
</gene>
<dbReference type="GeneID" id="81392066"/>
<feature type="compositionally biased region" description="Basic and acidic residues" evidence="1">
    <location>
        <begin position="44"/>
        <end position="54"/>
    </location>
</feature>
<dbReference type="GO" id="GO:0005778">
    <property type="term" value="C:peroxisomal membrane"/>
    <property type="evidence" value="ECO:0007669"/>
    <property type="project" value="InterPro"/>
</dbReference>